<sequence>MFGSTSTLDLMSHVVSNNLCVFFVFNLIIVMVLVGSKHGSNVDDQIPLSSAAIPEPDHDQDLPHTTEEATANHEDEAQDDELRTRVEEFIAKVNAQWRVENLQMCI</sequence>
<evidence type="ECO:0000313" key="3">
    <source>
        <dbReference type="EMBL" id="KAK9045249.1"/>
    </source>
</evidence>
<dbReference type="PANTHER" id="PTHR36595">
    <property type="entry name" value="TRANSMEMBRANE PROTEIN"/>
    <property type="match status" value="1"/>
</dbReference>
<proteinExistence type="predicted"/>
<evidence type="ECO:0000256" key="2">
    <source>
        <dbReference type="SAM" id="Phobius"/>
    </source>
</evidence>
<gene>
    <name evidence="3" type="ORF">V6N11_059136</name>
</gene>
<keyword evidence="2" id="KW-0472">Membrane</keyword>
<protein>
    <submittedName>
        <fullName evidence="3">Uncharacterized protein</fullName>
    </submittedName>
</protein>
<evidence type="ECO:0000313" key="4">
    <source>
        <dbReference type="Proteomes" id="UP001396334"/>
    </source>
</evidence>
<keyword evidence="4" id="KW-1185">Reference proteome</keyword>
<feature type="compositionally biased region" description="Basic and acidic residues" evidence="1">
    <location>
        <begin position="55"/>
        <end position="80"/>
    </location>
</feature>
<feature type="region of interest" description="Disordered" evidence="1">
    <location>
        <begin position="45"/>
        <end position="80"/>
    </location>
</feature>
<reference evidence="3 4" key="1">
    <citation type="journal article" date="2024" name="G3 (Bethesda)">
        <title>Genome assembly of Hibiscus sabdariffa L. provides insights into metabolisms of medicinal natural products.</title>
        <authorList>
            <person name="Kim T."/>
        </authorList>
    </citation>
    <scope>NUCLEOTIDE SEQUENCE [LARGE SCALE GENOMIC DNA]</scope>
    <source>
        <strain evidence="3">TK-2024</strain>
        <tissue evidence="3">Old leaves</tissue>
    </source>
</reference>
<organism evidence="3 4">
    <name type="scientific">Hibiscus sabdariffa</name>
    <name type="common">roselle</name>
    <dbReference type="NCBI Taxonomy" id="183260"/>
    <lineage>
        <taxon>Eukaryota</taxon>
        <taxon>Viridiplantae</taxon>
        <taxon>Streptophyta</taxon>
        <taxon>Embryophyta</taxon>
        <taxon>Tracheophyta</taxon>
        <taxon>Spermatophyta</taxon>
        <taxon>Magnoliopsida</taxon>
        <taxon>eudicotyledons</taxon>
        <taxon>Gunneridae</taxon>
        <taxon>Pentapetalae</taxon>
        <taxon>rosids</taxon>
        <taxon>malvids</taxon>
        <taxon>Malvales</taxon>
        <taxon>Malvaceae</taxon>
        <taxon>Malvoideae</taxon>
        <taxon>Hibiscus</taxon>
    </lineage>
</organism>
<accession>A0ABR2U6L1</accession>
<dbReference type="EMBL" id="JBBPBN010000002">
    <property type="protein sequence ID" value="KAK9045249.1"/>
    <property type="molecule type" value="Genomic_DNA"/>
</dbReference>
<keyword evidence="2" id="KW-1133">Transmembrane helix</keyword>
<evidence type="ECO:0000256" key="1">
    <source>
        <dbReference type="SAM" id="MobiDB-lite"/>
    </source>
</evidence>
<dbReference type="PANTHER" id="PTHR36595:SF1">
    <property type="entry name" value="TRANSMEMBRANE PROTEIN"/>
    <property type="match status" value="1"/>
</dbReference>
<dbReference type="Proteomes" id="UP001396334">
    <property type="component" value="Unassembled WGS sequence"/>
</dbReference>
<keyword evidence="2" id="KW-0812">Transmembrane</keyword>
<name>A0ABR2U6L1_9ROSI</name>
<feature type="transmembrane region" description="Helical" evidence="2">
    <location>
        <begin position="15"/>
        <end position="34"/>
    </location>
</feature>
<comment type="caution">
    <text evidence="3">The sequence shown here is derived from an EMBL/GenBank/DDBJ whole genome shotgun (WGS) entry which is preliminary data.</text>
</comment>